<accession>A0A8B6X8I3</accession>
<dbReference type="SUPFAM" id="SSF50952">
    <property type="entry name" value="Soluble quinoprotein glucose dehydrogenase"/>
    <property type="match status" value="1"/>
</dbReference>
<evidence type="ECO:0000313" key="3">
    <source>
        <dbReference type="Proteomes" id="UP000675920"/>
    </source>
</evidence>
<keyword evidence="3" id="KW-1185">Reference proteome</keyword>
<organism evidence="3 4">
    <name type="scientific">Derxia gummosa DSM 723</name>
    <dbReference type="NCBI Taxonomy" id="1121388"/>
    <lineage>
        <taxon>Bacteria</taxon>
        <taxon>Pseudomonadati</taxon>
        <taxon>Pseudomonadota</taxon>
        <taxon>Betaproteobacteria</taxon>
        <taxon>Burkholderiales</taxon>
        <taxon>Alcaligenaceae</taxon>
        <taxon>Derxia</taxon>
    </lineage>
</organism>
<name>A0A8B6X8I3_9BURK</name>
<feature type="domain" description="Glucose/Sorbosone dehydrogenase" evidence="2">
    <location>
        <begin position="150"/>
        <end position="328"/>
    </location>
</feature>
<dbReference type="Gene3D" id="2.120.10.30">
    <property type="entry name" value="TolB, C-terminal domain"/>
    <property type="match status" value="1"/>
</dbReference>
<dbReference type="AlphaFoldDB" id="A0A8B6X8I3"/>
<dbReference type="Proteomes" id="UP000675920">
    <property type="component" value="Unplaced"/>
</dbReference>
<dbReference type="Pfam" id="PF07995">
    <property type="entry name" value="GSDH"/>
    <property type="match status" value="1"/>
</dbReference>
<dbReference type="PANTHER" id="PTHR19328:SF53">
    <property type="entry name" value="MEMBRANE PROTEIN"/>
    <property type="match status" value="1"/>
</dbReference>
<dbReference type="InterPro" id="IPR011041">
    <property type="entry name" value="Quinoprot_gluc/sorb_DH_b-prop"/>
</dbReference>
<proteinExistence type="predicted"/>
<evidence type="ECO:0000313" key="4">
    <source>
        <dbReference type="RefSeq" id="WP_051378444.1"/>
    </source>
</evidence>
<evidence type="ECO:0000256" key="1">
    <source>
        <dbReference type="SAM" id="SignalP"/>
    </source>
</evidence>
<dbReference type="EC" id="1.1.5.-" evidence="4"/>
<feature type="chain" id="PRO_5034989010" evidence="1">
    <location>
        <begin position="32"/>
        <end position="417"/>
    </location>
</feature>
<dbReference type="InterPro" id="IPR012938">
    <property type="entry name" value="Glc/Sorbosone_DH"/>
</dbReference>
<evidence type="ECO:0000259" key="2">
    <source>
        <dbReference type="Pfam" id="PF07995"/>
    </source>
</evidence>
<dbReference type="PANTHER" id="PTHR19328">
    <property type="entry name" value="HEDGEHOG-INTERACTING PROTEIN"/>
    <property type="match status" value="1"/>
</dbReference>
<feature type="signal peptide" evidence="1">
    <location>
        <begin position="1"/>
        <end position="31"/>
    </location>
</feature>
<sequence length="417" mass="45739">MPTEPVRTCLPTLTALAISVALVAVAPAAHAQGLERPVNAEIVGHITAPAPLEATDALVNSLRYPPGFRLTKWAENLDTPRVIVVAPGGDVYVSSRVAGTITLLRGGERATHRQTVLSGRKDVHGLAIANGRLYYAIATETFSAPIRADGSLGAEQRIAADLPDTGQHNNRTLAFGPDGWLYESIGSTCNECDEQNPESATMLRMRPDGSGREIFATGLRNTIGFMFRPGTDELWGWDDGTDWLGDDEQREELNLIRPGRKYGWPYVFGNGVLNLYRDPPRGQGTVEQWDRDSERPVISHTAHSSGMQIAFYDGKRFPRRFHGDLFVTLHGSWNREPPSGYEVLRVQFQAGRPVHIQPFLTGFLIRTGEKSWARFGRPMGLAVAADGSLLVGDDQNGIIYRIDHPPRPAGARAEGEE</sequence>
<reference evidence="4" key="1">
    <citation type="submission" date="2025-08" db="UniProtKB">
        <authorList>
            <consortium name="RefSeq"/>
        </authorList>
    </citation>
    <scope>IDENTIFICATION</scope>
</reference>
<dbReference type="InterPro" id="IPR011042">
    <property type="entry name" value="6-blade_b-propeller_TolB-like"/>
</dbReference>
<keyword evidence="1" id="KW-0732">Signal</keyword>
<dbReference type="RefSeq" id="WP_051378444.1">
    <property type="nucleotide sequence ID" value="NZ_AXWS01000008.1"/>
</dbReference>
<protein>
    <submittedName>
        <fullName evidence="4">PQQ-dependent sugar dehydrogenase</fullName>
        <ecNumber evidence="4">1.1.5.-</ecNumber>
    </submittedName>
</protein>
<dbReference type="OrthoDB" id="9770043at2"/>